<dbReference type="RefSeq" id="WP_179760097.1">
    <property type="nucleotide sequence ID" value="NZ_BAAAJZ010000011.1"/>
</dbReference>
<dbReference type="AlphaFoldDB" id="A0A852W041"/>
<evidence type="ECO:0000313" key="1">
    <source>
        <dbReference type="EMBL" id="NYG00244.1"/>
    </source>
</evidence>
<organism evidence="1 2">
    <name type="scientific">Pseudonocardia alni</name>
    <name type="common">Amycolata alni</name>
    <dbReference type="NCBI Taxonomy" id="33907"/>
    <lineage>
        <taxon>Bacteria</taxon>
        <taxon>Bacillati</taxon>
        <taxon>Actinomycetota</taxon>
        <taxon>Actinomycetes</taxon>
        <taxon>Pseudonocardiales</taxon>
        <taxon>Pseudonocardiaceae</taxon>
        <taxon>Pseudonocardia</taxon>
    </lineage>
</organism>
<dbReference type="EMBL" id="JACCCZ010000001">
    <property type="protein sequence ID" value="NYG00244.1"/>
    <property type="molecule type" value="Genomic_DNA"/>
</dbReference>
<accession>A0A852W041</accession>
<evidence type="ECO:0000313" key="2">
    <source>
        <dbReference type="Proteomes" id="UP000549695"/>
    </source>
</evidence>
<name>A0A852W041_PSEA5</name>
<proteinExistence type="predicted"/>
<reference evidence="1 2" key="1">
    <citation type="submission" date="2020-07" db="EMBL/GenBank/DDBJ databases">
        <title>Sequencing the genomes of 1000 actinobacteria strains.</title>
        <authorList>
            <person name="Klenk H.-P."/>
        </authorList>
    </citation>
    <scope>NUCLEOTIDE SEQUENCE [LARGE SCALE GENOMIC DNA]</scope>
    <source>
        <strain evidence="1 2">DSM 44749</strain>
    </source>
</reference>
<gene>
    <name evidence="1" type="ORF">HDA37_000529</name>
</gene>
<comment type="caution">
    <text evidence="1">The sequence shown here is derived from an EMBL/GenBank/DDBJ whole genome shotgun (WGS) entry which is preliminary data.</text>
</comment>
<protein>
    <submittedName>
        <fullName evidence="1">Uncharacterized protein</fullName>
    </submittedName>
</protein>
<dbReference type="Proteomes" id="UP000549695">
    <property type="component" value="Unassembled WGS sequence"/>
</dbReference>
<dbReference type="GeneID" id="98050354"/>
<keyword evidence="2" id="KW-1185">Reference proteome</keyword>
<sequence length="93" mass="10100">MDPRRILDPARHDESLRALLLGLELAGLDDGTLWSNYLALGGTRGPDGLSALLRGEHPMSALEHNVIAQVLNETFLDQGADNPVPYADELPRS</sequence>